<dbReference type="InterPro" id="IPR036710">
    <property type="entry name" value="RNA_pol_Rpb5_N_sf"/>
</dbReference>
<dbReference type="Gene3D" id="3.40.1340.10">
    <property type="entry name" value="RNA polymerase, Rpb5, N-terminal domain"/>
    <property type="match status" value="1"/>
</dbReference>
<keyword evidence="3" id="KW-1185">Reference proteome</keyword>
<evidence type="ECO:0000259" key="1">
    <source>
        <dbReference type="Pfam" id="PF03871"/>
    </source>
</evidence>
<dbReference type="GO" id="GO:0006366">
    <property type="term" value="P:transcription by RNA polymerase II"/>
    <property type="evidence" value="ECO:0007669"/>
    <property type="project" value="TreeGrafter"/>
</dbReference>
<dbReference type="OrthoDB" id="248779at2759"/>
<name>A0A7J7LJS7_9MAGN</name>
<dbReference type="EMBL" id="JACGCM010002228">
    <property type="protein sequence ID" value="KAF6142887.1"/>
    <property type="molecule type" value="Genomic_DNA"/>
</dbReference>
<evidence type="ECO:0000313" key="2">
    <source>
        <dbReference type="EMBL" id="KAF6142887.1"/>
    </source>
</evidence>
<dbReference type="AlphaFoldDB" id="A0A7J7LJS7"/>
<dbReference type="PANTHER" id="PTHR10535">
    <property type="entry name" value="DNA-DIRECTED RNA POLYMERASES I, II, AND III SUBUNIT RPABC1"/>
    <property type="match status" value="1"/>
</dbReference>
<dbReference type="Proteomes" id="UP000541444">
    <property type="component" value="Unassembled WGS sequence"/>
</dbReference>
<proteinExistence type="predicted"/>
<dbReference type="GO" id="GO:0003899">
    <property type="term" value="F:DNA-directed RNA polymerase activity"/>
    <property type="evidence" value="ECO:0007669"/>
    <property type="project" value="InterPro"/>
</dbReference>
<dbReference type="InterPro" id="IPR005571">
    <property type="entry name" value="RNA_pol_Rpb5_N"/>
</dbReference>
<reference evidence="2 3" key="1">
    <citation type="journal article" date="2020" name="IScience">
        <title>Genome Sequencing of the Endangered Kingdonia uniflora (Circaeasteraceae, Ranunculales) Reveals Potential Mechanisms of Evolutionary Specialization.</title>
        <authorList>
            <person name="Sun Y."/>
            <person name="Deng T."/>
            <person name="Zhang A."/>
            <person name="Moore M.J."/>
            <person name="Landis J.B."/>
            <person name="Lin N."/>
            <person name="Zhang H."/>
            <person name="Zhang X."/>
            <person name="Huang J."/>
            <person name="Zhang X."/>
            <person name="Sun H."/>
            <person name="Wang H."/>
        </authorList>
    </citation>
    <scope>NUCLEOTIDE SEQUENCE [LARGE SCALE GENOMIC DNA]</scope>
    <source>
        <strain evidence="2">TB1705</strain>
        <tissue evidence="2">Leaf</tissue>
    </source>
</reference>
<sequence>MENGGVCKSSWIDNGSIESHRFYLARRTTLEMLRDRGYNVSNSDIDLSLTQFRAKFTQKPNLTDLKIELPLKSNSSKKVAVLFCGTEKITKPMVGTLFNEGGKIVGLSRMILILQSDMTAQARQDLNLCRVKVETFHVS</sequence>
<organism evidence="2 3">
    <name type="scientific">Kingdonia uniflora</name>
    <dbReference type="NCBI Taxonomy" id="39325"/>
    <lineage>
        <taxon>Eukaryota</taxon>
        <taxon>Viridiplantae</taxon>
        <taxon>Streptophyta</taxon>
        <taxon>Embryophyta</taxon>
        <taxon>Tracheophyta</taxon>
        <taxon>Spermatophyta</taxon>
        <taxon>Magnoliopsida</taxon>
        <taxon>Ranunculales</taxon>
        <taxon>Circaeasteraceae</taxon>
        <taxon>Kingdonia</taxon>
    </lineage>
</organism>
<dbReference type="GO" id="GO:0042797">
    <property type="term" value="P:tRNA transcription by RNA polymerase III"/>
    <property type="evidence" value="ECO:0007669"/>
    <property type="project" value="TreeGrafter"/>
</dbReference>
<dbReference type="GO" id="GO:0003677">
    <property type="term" value="F:DNA binding"/>
    <property type="evidence" value="ECO:0007669"/>
    <property type="project" value="InterPro"/>
</dbReference>
<accession>A0A7J7LJS7</accession>
<dbReference type="SUPFAM" id="SSF53036">
    <property type="entry name" value="Eukaryotic RPB5 N-terminal domain"/>
    <property type="match status" value="1"/>
</dbReference>
<dbReference type="PANTHER" id="PTHR10535:SF2">
    <property type="entry name" value="DNA-DIRECTED RNA POLYMERASE V SUBUNIT 5A"/>
    <property type="match status" value="1"/>
</dbReference>
<gene>
    <name evidence="2" type="ORF">GIB67_022766</name>
</gene>
<comment type="caution">
    <text evidence="2">The sequence shown here is derived from an EMBL/GenBank/DDBJ whole genome shotgun (WGS) entry which is preliminary data.</text>
</comment>
<protein>
    <recommendedName>
        <fullName evidence="1">RNA polymerase Rpb5 N-terminal domain-containing protein</fullName>
    </recommendedName>
</protein>
<dbReference type="GO" id="GO:0006362">
    <property type="term" value="P:transcription elongation by RNA polymerase I"/>
    <property type="evidence" value="ECO:0007669"/>
    <property type="project" value="TreeGrafter"/>
</dbReference>
<dbReference type="InterPro" id="IPR014381">
    <property type="entry name" value="Arch_Rpo5/euc_Rpb5"/>
</dbReference>
<evidence type="ECO:0000313" key="3">
    <source>
        <dbReference type="Proteomes" id="UP000541444"/>
    </source>
</evidence>
<dbReference type="Pfam" id="PF03871">
    <property type="entry name" value="RNA_pol_Rpb5_N"/>
    <property type="match status" value="1"/>
</dbReference>
<feature type="domain" description="RNA polymerase Rpb5 N-terminal" evidence="1">
    <location>
        <begin position="18"/>
        <end position="92"/>
    </location>
</feature>